<sequence>MLYALLYYGSEDAIGELRPLIGLSARHGSGSNSVELTSAIKLDVQLLPTTTAVTVRGGVRPVVMDGPYDFAKDELLSFKVIKASNLDKALAFVESSLRGAEGPIACEIRPIASLENPYEAAILINSN</sequence>
<dbReference type="SUPFAM" id="SSF54909">
    <property type="entry name" value="Dimeric alpha+beta barrel"/>
    <property type="match status" value="1"/>
</dbReference>
<keyword evidence="2" id="KW-1185">Reference proteome</keyword>
<gene>
    <name evidence="1" type="ORF">E4K65_45090</name>
</gene>
<dbReference type="Gene3D" id="3.30.70.1060">
    <property type="entry name" value="Dimeric alpha+beta barrel"/>
    <property type="match status" value="1"/>
</dbReference>
<name>A0A4Y9KZ30_9BRAD</name>
<evidence type="ECO:0008006" key="3">
    <source>
        <dbReference type="Google" id="ProtNLM"/>
    </source>
</evidence>
<dbReference type="Proteomes" id="UP000297966">
    <property type="component" value="Unassembled WGS sequence"/>
</dbReference>
<dbReference type="EMBL" id="SPQT01000063">
    <property type="protein sequence ID" value="TFV36580.1"/>
    <property type="molecule type" value="Genomic_DNA"/>
</dbReference>
<reference evidence="1 2" key="1">
    <citation type="submission" date="2019-03" db="EMBL/GenBank/DDBJ databases">
        <title>Bradyrhizobium diversity isolated from nodules of Chamaecrista fasciculata.</title>
        <authorList>
            <person name="Klepa M.S."/>
            <person name="Urquiaga M.O."/>
            <person name="Hungria M."/>
            <person name="Delamuta J.R."/>
        </authorList>
    </citation>
    <scope>NUCLEOTIDE SEQUENCE [LARGE SCALE GENOMIC DNA]</scope>
    <source>
        <strain evidence="1 2">CNPSo 3448</strain>
    </source>
</reference>
<protein>
    <recommendedName>
        <fullName evidence="3">YCII-related domain-containing protein</fullName>
    </recommendedName>
</protein>
<organism evidence="1 2">
    <name type="scientific">Bradyrhizobium niftali</name>
    <dbReference type="NCBI Taxonomy" id="2560055"/>
    <lineage>
        <taxon>Bacteria</taxon>
        <taxon>Pseudomonadati</taxon>
        <taxon>Pseudomonadota</taxon>
        <taxon>Alphaproteobacteria</taxon>
        <taxon>Hyphomicrobiales</taxon>
        <taxon>Nitrobacteraceae</taxon>
        <taxon>Bradyrhizobium</taxon>
    </lineage>
</organism>
<dbReference type="AlphaFoldDB" id="A0A4Y9KZ30"/>
<evidence type="ECO:0000313" key="1">
    <source>
        <dbReference type="EMBL" id="TFV36580.1"/>
    </source>
</evidence>
<dbReference type="InterPro" id="IPR011008">
    <property type="entry name" value="Dimeric_a/b-barrel"/>
</dbReference>
<dbReference type="OrthoDB" id="9807535at2"/>
<proteinExistence type="predicted"/>
<evidence type="ECO:0000313" key="2">
    <source>
        <dbReference type="Proteomes" id="UP000297966"/>
    </source>
</evidence>
<comment type="caution">
    <text evidence="1">The sequence shown here is derived from an EMBL/GenBank/DDBJ whole genome shotgun (WGS) entry which is preliminary data.</text>
</comment>
<accession>A0A4Y9KZ30</accession>
<dbReference type="RefSeq" id="WP_135179566.1">
    <property type="nucleotide sequence ID" value="NZ_SPQT01000063.1"/>
</dbReference>